<dbReference type="AlphaFoldDB" id="A0AAD3YAB1"/>
<name>A0AAD3YAB1_9TREE</name>
<dbReference type="EMBL" id="BTCM01000002">
    <property type="protein sequence ID" value="GMK55835.1"/>
    <property type="molecule type" value="Genomic_DNA"/>
</dbReference>
<feature type="compositionally biased region" description="Basic and acidic residues" evidence="1">
    <location>
        <begin position="82"/>
        <end position="94"/>
    </location>
</feature>
<evidence type="ECO:0000256" key="1">
    <source>
        <dbReference type="SAM" id="MobiDB-lite"/>
    </source>
</evidence>
<feature type="compositionally biased region" description="Low complexity" evidence="1">
    <location>
        <begin position="103"/>
        <end position="113"/>
    </location>
</feature>
<protein>
    <submittedName>
        <fullName evidence="2">Uncharacterized protein</fullName>
    </submittedName>
</protein>
<keyword evidence="3" id="KW-1185">Reference proteome</keyword>
<feature type="region of interest" description="Disordered" evidence="1">
    <location>
        <begin position="57"/>
        <end position="120"/>
    </location>
</feature>
<gene>
    <name evidence="2" type="ORF">CspeluHIS016_0208910</name>
</gene>
<reference evidence="2" key="1">
    <citation type="journal article" date="2023" name="BMC Genomics">
        <title>Chromosome-level genome assemblies of Cutaneotrichosporon spp. (Trichosporonales, Basidiomycota) reveal imbalanced evolution between nucleotide sequences and chromosome synteny.</title>
        <authorList>
            <person name="Kobayashi Y."/>
            <person name="Kayamori A."/>
            <person name="Aoki K."/>
            <person name="Shiwa Y."/>
            <person name="Matsutani M."/>
            <person name="Fujita N."/>
            <person name="Sugita T."/>
            <person name="Iwasaki W."/>
            <person name="Tanaka N."/>
            <person name="Takashima M."/>
        </authorList>
    </citation>
    <scope>NUCLEOTIDE SEQUENCE</scope>
    <source>
        <strain evidence="2">HIS016</strain>
    </source>
</reference>
<accession>A0AAD3YAB1</accession>
<comment type="caution">
    <text evidence="2">The sequence shown here is derived from an EMBL/GenBank/DDBJ whole genome shotgun (WGS) entry which is preliminary data.</text>
</comment>
<evidence type="ECO:0000313" key="2">
    <source>
        <dbReference type="EMBL" id="GMK55835.1"/>
    </source>
</evidence>
<dbReference type="Proteomes" id="UP001222932">
    <property type="component" value="Unassembled WGS sequence"/>
</dbReference>
<proteinExistence type="predicted"/>
<organism evidence="2 3">
    <name type="scientific">Cutaneotrichosporon spelunceum</name>
    <dbReference type="NCBI Taxonomy" id="1672016"/>
    <lineage>
        <taxon>Eukaryota</taxon>
        <taxon>Fungi</taxon>
        <taxon>Dikarya</taxon>
        <taxon>Basidiomycota</taxon>
        <taxon>Agaricomycotina</taxon>
        <taxon>Tremellomycetes</taxon>
        <taxon>Trichosporonales</taxon>
        <taxon>Trichosporonaceae</taxon>
        <taxon>Cutaneotrichosporon</taxon>
    </lineage>
</organism>
<evidence type="ECO:0000313" key="3">
    <source>
        <dbReference type="Proteomes" id="UP001222932"/>
    </source>
</evidence>
<reference evidence="2" key="2">
    <citation type="submission" date="2023-06" db="EMBL/GenBank/DDBJ databases">
        <authorList>
            <person name="Kobayashi Y."/>
            <person name="Kayamori A."/>
            <person name="Aoki K."/>
            <person name="Shiwa Y."/>
            <person name="Fujita N."/>
            <person name="Sugita T."/>
            <person name="Iwasaki W."/>
            <person name="Tanaka N."/>
            <person name="Takashima M."/>
        </authorList>
    </citation>
    <scope>NUCLEOTIDE SEQUENCE</scope>
    <source>
        <strain evidence="2">HIS016</strain>
    </source>
</reference>
<sequence length="157" mass="17217">MDPSPQFLLLAATLLDSALDNDTVLLQLHSVFGPMLMSALRLVDRREVVHIDLGGRGMHQVSSSSGAPYTLYLNLPDLPPKPPKESSEEPKEGSGDVEEAGEDAALARQAAESEAVRKAKADNNARLRINAERLRHIASMYSRCYSPIGWGGWWRHG</sequence>